<comment type="caution">
    <text evidence="2">The sequence shown here is derived from an EMBL/GenBank/DDBJ whole genome shotgun (WGS) entry which is preliminary data.</text>
</comment>
<sequence>MSTLLPQVVPLTSDEIRRVQTLTLFDVSAEFLAFIIAADRLVGGYTPTQRKGFRRQLEQLIYPVRNQLQASSPTRQTARTLRTAAEYAEDSAENAINRYFSP</sequence>
<proteinExistence type="predicted"/>
<dbReference type="PROSITE" id="PS51900">
    <property type="entry name" value="CB"/>
    <property type="match status" value="1"/>
</dbReference>
<organism evidence="2 3">
    <name type="scientific">Lithohypha guttulata</name>
    <dbReference type="NCBI Taxonomy" id="1690604"/>
    <lineage>
        <taxon>Eukaryota</taxon>
        <taxon>Fungi</taxon>
        <taxon>Dikarya</taxon>
        <taxon>Ascomycota</taxon>
        <taxon>Pezizomycotina</taxon>
        <taxon>Eurotiomycetes</taxon>
        <taxon>Chaetothyriomycetidae</taxon>
        <taxon>Chaetothyriales</taxon>
        <taxon>Trichomeriaceae</taxon>
        <taxon>Lithohypha</taxon>
    </lineage>
</organism>
<evidence type="ECO:0000313" key="2">
    <source>
        <dbReference type="EMBL" id="KAK5098484.1"/>
    </source>
</evidence>
<protein>
    <recommendedName>
        <fullName evidence="1">Core-binding (CB) domain-containing protein</fullName>
    </recommendedName>
</protein>
<reference evidence="2 3" key="1">
    <citation type="submission" date="2023-08" db="EMBL/GenBank/DDBJ databases">
        <title>Black Yeasts Isolated from many extreme environments.</title>
        <authorList>
            <person name="Coleine C."/>
            <person name="Stajich J.E."/>
            <person name="Selbmann L."/>
        </authorList>
    </citation>
    <scope>NUCLEOTIDE SEQUENCE [LARGE SCALE GENOMIC DNA]</scope>
    <source>
        <strain evidence="2 3">CCFEE 5885</strain>
    </source>
</reference>
<evidence type="ECO:0000313" key="3">
    <source>
        <dbReference type="Proteomes" id="UP001345013"/>
    </source>
</evidence>
<gene>
    <name evidence="2" type="ORF">LTR24_001803</name>
</gene>
<keyword evidence="3" id="KW-1185">Reference proteome</keyword>
<accession>A0ABR0KJI6</accession>
<feature type="domain" description="Core-binding (CB)" evidence="1">
    <location>
        <begin position="22"/>
        <end position="102"/>
    </location>
</feature>
<evidence type="ECO:0000259" key="1">
    <source>
        <dbReference type="PROSITE" id="PS51900"/>
    </source>
</evidence>
<dbReference type="EMBL" id="JAVRRG010000014">
    <property type="protein sequence ID" value="KAK5098484.1"/>
    <property type="molecule type" value="Genomic_DNA"/>
</dbReference>
<dbReference type="InterPro" id="IPR044068">
    <property type="entry name" value="CB"/>
</dbReference>
<name>A0ABR0KJI6_9EURO</name>
<dbReference type="Proteomes" id="UP001345013">
    <property type="component" value="Unassembled WGS sequence"/>
</dbReference>